<dbReference type="PRINTS" id="PR01035">
    <property type="entry name" value="TCRTETA"/>
</dbReference>
<evidence type="ECO:0000256" key="4">
    <source>
        <dbReference type="ARBA" id="ARBA00022989"/>
    </source>
</evidence>
<evidence type="ECO:0000313" key="9">
    <source>
        <dbReference type="Proteomes" id="UP001259659"/>
    </source>
</evidence>
<evidence type="ECO:0000259" key="7">
    <source>
        <dbReference type="PROSITE" id="PS50850"/>
    </source>
</evidence>
<feature type="transmembrane region" description="Helical" evidence="6">
    <location>
        <begin position="247"/>
        <end position="267"/>
    </location>
</feature>
<proteinExistence type="predicted"/>
<reference evidence="8 9" key="1">
    <citation type="submission" date="2022-06" db="EMBL/GenBank/DDBJ databases">
        <title>Haloarcula sp. a new haloarchaeum isolate from saline soil.</title>
        <authorList>
            <person name="Strakova D."/>
            <person name="Galisteo C."/>
            <person name="Sanchez-Porro C."/>
            <person name="Ventosa A."/>
        </authorList>
    </citation>
    <scope>NUCLEOTIDE SEQUENCE [LARGE SCALE GENOMIC DNA]</scope>
    <source>
        <strain evidence="8 9">S1CR25-12</strain>
    </source>
</reference>
<dbReference type="PROSITE" id="PS50850">
    <property type="entry name" value="MFS"/>
    <property type="match status" value="1"/>
</dbReference>
<feature type="transmembrane region" description="Helical" evidence="6">
    <location>
        <begin position="217"/>
        <end position="241"/>
    </location>
</feature>
<name>A0ABU2FIH1_9EURY</name>
<dbReference type="InterPro" id="IPR001958">
    <property type="entry name" value="Tet-R_TetA/multi-R_MdtG-like"/>
</dbReference>
<evidence type="ECO:0000256" key="6">
    <source>
        <dbReference type="SAM" id="Phobius"/>
    </source>
</evidence>
<dbReference type="Proteomes" id="UP001259659">
    <property type="component" value="Unassembled WGS sequence"/>
</dbReference>
<keyword evidence="5 6" id="KW-0472">Membrane</keyword>
<comment type="caution">
    <text evidence="8">The sequence shown here is derived from an EMBL/GenBank/DDBJ whole genome shotgun (WGS) entry which is preliminary data.</text>
</comment>
<dbReference type="Pfam" id="PF07690">
    <property type="entry name" value="MFS_1"/>
    <property type="match status" value="1"/>
</dbReference>
<feature type="transmembrane region" description="Helical" evidence="6">
    <location>
        <begin position="106"/>
        <end position="128"/>
    </location>
</feature>
<evidence type="ECO:0000256" key="2">
    <source>
        <dbReference type="ARBA" id="ARBA00022475"/>
    </source>
</evidence>
<feature type="transmembrane region" description="Helical" evidence="6">
    <location>
        <begin position="305"/>
        <end position="327"/>
    </location>
</feature>
<sequence>MTTTPTGGVPWASRVLRIALVSTLVGVLGVTLVSPLLPSIASAVGVGDEQASLIITVYTLPGIVLSPVAGALADRYGRRPVLVGSLTLYSLCGLAVAAVTTFDAILLLRAGQGVAASGVFSLSVTLLGDTFEGVERAAALGANAAAISIGAAVYPLLGGVLGARSWQTPFLCYAVGLPVALWALRRLDDPPATTRENGLAYLRNSVGTLPRRTAATVFAASFTAYVLLFGGVLTAVPFLLADSFDQPPLAIGVVLSAAALSTAAVALSGGRLATRLAPAQLVAAGYCAYGVGLLTVWLAPGPLVVTLGTLAVGAGQGAVLPAIDGLVSGMARARYRAGVFGLRTSVVSLGATVGPVGFAAAGSRVGYRPALLVGGSVALVAGVVALWRTA</sequence>
<organism evidence="8 9">
    <name type="scientific">Haloarcula saliterrae</name>
    <dbReference type="NCBI Taxonomy" id="2950534"/>
    <lineage>
        <taxon>Archaea</taxon>
        <taxon>Methanobacteriati</taxon>
        <taxon>Methanobacteriota</taxon>
        <taxon>Stenosarchaea group</taxon>
        <taxon>Halobacteria</taxon>
        <taxon>Halobacteriales</taxon>
        <taxon>Haloarculaceae</taxon>
        <taxon>Haloarcula</taxon>
    </lineage>
</organism>
<dbReference type="InterPro" id="IPR036259">
    <property type="entry name" value="MFS_trans_sf"/>
</dbReference>
<dbReference type="InterPro" id="IPR050189">
    <property type="entry name" value="MFS_Efflux_Transporters"/>
</dbReference>
<evidence type="ECO:0000256" key="3">
    <source>
        <dbReference type="ARBA" id="ARBA00022692"/>
    </source>
</evidence>
<feature type="transmembrane region" description="Helical" evidence="6">
    <location>
        <begin position="18"/>
        <end position="41"/>
    </location>
</feature>
<keyword evidence="2" id="KW-1003">Cell membrane</keyword>
<feature type="domain" description="Major facilitator superfamily (MFS) profile" evidence="7">
    <location>
        <begin position="15"/>
        <end position="390"/>
    </location>
</feature>
<evidence type="ECO:0000256" key="1">
    <source>
        <dbReference type="ARBA" id="ARBA00004651"/>
    </source>
</evidence>
<evidence type="ECO:0000256" key="5">
    <source>
        <dbReference type="ARBA" id="ARBA00023136"/>
    </source>
</evidence>
<dbReference type="PROSITE" id="PS00216">
    <property type="entry name" value="SUGAR_TRANSPORT_1"/>
    <property type="match status" value="1"/>
</dbReference>
<dbReference type="EMBL" id="JAMQON010000007">
    <property type="protein sequence ID" value="MDS0261625.1"/>
    <property type="molecule type" value="Genomic_DNA"/>
</dbReference>
<feature type="transmembrane region" description="Helical" evidence="6">
    <location>
        <begin position="166"/>
        <end position="184"/>
    </location>
</feature>
<keyword evidence="4 6" id="KW-1133">Transmembrane helix</keyword>
<feature type="transmembrane region" description="Helical" evidence="6">
    <location>
        <begin position="80"/>
        <end position="100"/>
    </location>
</feature>
<protein>
    <submittedName>
        <fullName evidence="8">MFS transporter</fullName>
    </submittedName>
</protein>
<dbReference type="Gene3D" id="1.20.1250.20">
    <property type="entry name" value="MFS general substrate transporter like domains"/>
    <property type="match status" value="1"/>
</dbReference>
<accession>A0ABU2FIH1</accession>
<dbReference type="InterPro" id="IPR005829">
    <property type="entry name" value="Sugar_transporter_CS"/>
</dbReference>
<evidence type="ECO:0000313" key="8">
    <source>
        <dbReference type="EMBL" id="MDS0261625.1"/>
    </source>
</evidence>
<dbReference type="PANTHER" id="PTHR43124">
    <property type="entry name" value="PURINE EFFLUX PUMP PBUE"/>
    <property type="match status" value="1"/>
</dbReference>
<dbReference type="PANTHER" id="PTHR43124:SF3">
    <property type="entry name" value="CHLORAMPHENICOL EFFLUX PUMP RV0191"/>
    <property type="match status" value="1"/>
</dbReference>
<feature type="transmembrane region" description="Helical" evidence="6">
    <location>
        <begin position="367"/>
        <end position="387"/>
    </location>
</feature>
<feature type="transmembrane region" description="Helical" evidence="6">
    <location>
        <begin position="279"/>
        <end position="299"/>
    </location>
</feature>
<feature type="transmembrane region" description="Helical" evidence="6">
    <location>
        <begin position="339"/>
        <end position="361"/>
    </location>
</feature>
<dbReference type="SUPFAM" id="SSF103473">
    <property type="entry name" value="MFS general substrate transporter"/>
    <property type="match status" value="1"/>
</dbReference>
<feature type="transmembrane region" description="Helical" evidence="6">
    <location>
        <begin position="140"/>
        <end position="160"/>
    </location>
</feature>
<comment type="subcellular location">
    <subcellularLocation>
        <location evidence="1">Cell membrane</location>
        <topology evidence="1">Multi-pass membrane protein</topology>
    </subcellularLocation>
</comment>
<gene>
    <name evidence="8" type="ORF">NDI56_19670</name>
</gene>
<feature type="transmembrane region" description="Helical" evidence="6">
    <location>
        <begin position="53"/>
        <end position="73"/>
    </location>
</feature>
<keyword evidence="3 6" id="KW-0812">Transmembrane</keyword>
<dbReference type="InterPro" id="IPR011701">
    <property type="entry name" value="MFS"/>
</dbReference>
<keyword evidence="9" id="KW-1185">Reference proteome</keyword>
<dbReference type="RefSeq" id="WP_310921531.1">
    <property type="nucleotide sequence ID" value="NZ_JAMQON010000007.1"/>
</dbReference>
<dbReference type="InterPro" id="IPR020846">
    <property type="entry name" value="MFS_dom"/>
</dbReference>